<dbReference type="STRING" id="1442369.A0A0D2H0T4"/>
<evidence type="ECO:0000256" key="3">
    <source>
        <dbReference type="ARBA" id="ARBA00023002"/>
    </source>
</evidence>
<dbReference type="Pfam" id="PF00106">
    <property type="entry name" value="adh_short"/>
    <property type="match status" value="1"/>
</dbReference>
<dbReference type="GeneID" id="25295647"/>
<evidence type="ECO:0000256" key="1">
    <source>
        <dbReference type="ARBA" id="ARBA00006484"/>
    </source>
</evidence>
<dbReference type="InterPro" id="IPR036291">
    <property type="entry name" value="NAD(P)-bd_dom_sf"/>
</dbReference>
<dbReference type="InterPro" id="IPR002347">
    <property type="entry name" value="SDR_fam"/>
</dbReference>
<dbReference type="AlphaFoldDB" id="A0A0D2H0T4"/>
<keyword evidence="5" id="KW-1185">Reference proteome</keyword>
<dbReference type="VEuPathDB" id="FungiDB:Z518_07576"/>
<sequence length="326" mass="35785">MGNTFSQIFFIPKPTLTEKNLADQTGKVFIVTGGNTGVGYELCKILYTHNATVYLAGRSEERCKKAIESIISASPSKAGVIKFLKLDLADLTTIKGSAEEFLRQEKRLDWLCNNAGVMRAPAGSKGAQGYELHMTTNCLGPWLLTQFLHPILAATAATSLPNSVRVSWAGSLVIDLYAPHGGMTLTGQGEPDLSSANPRTLYAVSKAGNLFYASEYGKRCKADGIVSTCFNPGNLKTELQRYMSASETVTHRLILFPAILGAYTELWSGFAPELTTEWNGTYIAPWGRILHVKKDRMQSLKTCDEGGNGKAKAFWDWTEKECKKYM</sequence>
<reference evidence="4 5" key="1">
    <citation type="submission" date="2015-01" db="EMBL/GenBank/DDBJ databases">
        <title>The Genome Sequence of Rhinocladiella mackenzie CBS 650.93.</title>
        <authorList>
            <consortium name="The Broad Institute Genomics Platform"/>
            <person name="Cuomo C."/>
            <person name="de Hoog S."/>
            <person name="Gorbushina A."/>
            <person name="Stielow B."/>
            <person name="Teixiera M."/>
            <person name="Abouelleil A."/>
            <person name="Chapman S.B."/>
            <person name="Priest M."/>
            <person name="Young S.K."/>
            <person name="Wortman J."/>
            <person name="Nusbaum C."/>
            <person name="Birren B."/>
        </authorList>
    </citation>
    <scope>NUCLEOTIDE SEQUENCE [LARGE SCALE GENOMIC DNA]</scope>
    <source>
        <strain evidence="4 5">CBS 650.93</strain>
    </source>
</reference>
<proteinExistence type="inferred from homology"/>
<evidence type="ECO:0000313" key="5">
    <source>
        <dbReference type="Proteomes" id="UP000053617"/>
    </source>
</evidence>
<comment type="similarity">
    <text evidence="1">Belongs to the short-chain dehydrogenases/reductases (SDR) family.</text>
</comment>
<evidence type="ECO:0000313" key="4">
    <source>
        <dbReference type="EMBL" id="KIX04023.1"/>
    </source>
</evidence>
<dbReference type="PRINTS" id="PR00081">
    <property type="entry name" value="GDHRDH"/>
</dbReference>
<dbReference type="PANTHER" id="PTHR24320">
    <property type="entry name" value="RETINOL DEHYDROGENASE"/>
    <property type="match status" value="1"/>
</dbReference>
<dbReference type="GO" id="GO:0016491">
    <property type="term" value="F:oxidoreductase activity"/>
    <property type="evidence" value="ECO:0007669"/>
    <property type="project" value="UniProtKB-KW"/>
</dbReference>
<gene>
    <name evidence="4" type="ORF">Z518_07576</name>
</gene>
<organism evidence="4 5">
    <name type="scientific">Rhinocladiella mackenziei CBS 650.93</name>
    <dbReference type="NCBI Taxonomy" id="1442369"/>
    <lineage>
        <taxon>Eukaryota</taxon>
        <taxon>Fungi</taxon>
        <taxon>Dikarya</taxon>
        <taxon>Ascomycota</taxon>
        <taxon>Pezizomycotina</taxon>
        <taxon>Eurotiomycetes</taxon>
        <taxon>Chaetothyriomycetidae</taxon>
        <taxon>Chaetothyriales</taxon>
        <taxon>Herpotrichiellaceae</taxon>
        <taxon>Rhinocladiella</taxon>
    </lineage>
</organism>
<dbReference type="SUPFAM" id="SSF51735">
    <property type="entry name" value="NAD(P)-binding Rossmann-fold domains"/>
    <property type="match status" value="1"/>
</dbReference>
<protein>
    <submittedName>
        <fullName evidence="4">Uncharacterized protein</fullName>
    </submittedName>
</protein>
<keyword evidence="2" id="KW-0521">NADP</keyword>
<dbReference type="RefSeq" id="XP_013271159.1">
    <property type="nucleotide sequence ID" value="XM_013415705.1"/>
</dbReference>
<dbReference type="PANTHER" id="PTHR24320:SF236">
    <property type="entry name" value="SHORT-CHAIN DEHYDROGENASE-RELATED"/>
    <property type="match status" value="1"/>
</dbReference>
<dbReference type="EMBL" id="KN847479">
    <property type="protein sequence ID" value="KIX04023.1"/>
    <property type="molecule type" value="Genomic_DNA"/>
</dbReference>
<name>A0A0D2H0T4_9EURO</name>
<accession>A0A0D2H0T4</accession>
<dbReference type="OrthoDB" id="191139at2759"/>
<dbReference type="Gene3D" id="3.40.50.720">
    <property type="entry name" value="NAD(P)-binding Rossmann-like Domain"/>
    <property type="match status" value="1"/>
</dbReference>
<dbReference type="HOGENOM" id="CLU_010194_44_6_1"/>
<dbReference type="Proteomes" id="UP000053617">
    <property type="component" value="Unassembled WGS sequence"/>
</dbReference>
<keyword evidence="3" id="KW-0560">Oxidoreductase</keyword>
<evidence type="ECO:0000256" key="2">
    <source>
        <dbReference type="ARBA" id="ARBA00022857"/>
    </source>
</evidence>